<dbReference type="RefSeq" id="WP_207989484.1">
    <property type="nucleotide sequence ID" value="NZ_CP071794.1"/>
</dbReference>
<evidence type="ECO:0000313" key="2">
    <source>
        <dbReference type="Proteomes" id="UP000663923"/>
    </source>
</evidence>
<evidence type="ECO:0000313" key="1">
    <source>
        <dbReference type="EMBL" id="QTD57201.1"/>
    </source>
</evidence>
<accession>A0ABX7T6G4</accession>
<dbReference type="Proteomes" id="UP000663923">
    <property type="component" value="Chromosome"/>
</dbReference>
<dbReference type="InterPro" id="IPR021322">
    <property type="entry name" value="DUF2924"/>
</dbReference>
<keyword evidence="2" id="KW-1185">Reference proteome</keyword>
<gene>
    <name evidence="1" type="ORF">J4G78_06555</name>
</gene>
<reference evidence="1 2" key="1">
    <citation type="submission" date="2021-03" db="EMBL/GenBank/DDBJ databases">
        <title>Complete genome of Parasphingorhabdus_sp.JHSY0214.</title>
        <authorList>
            <person name="Yoo J.H."/>
            <person name="Bae J.W."/>
        </authorList>
    </citation>
    <scope>NUCLEOTIDE SEQUENCE [LARGE SCALE GENOMIC DNA]</scope>
    <source>
        <strain evidence="1 2">JHSY0214</strain>
    </source>
</reference>
<sequence length="152" mass="17406">MSELDAQLRELATMPPAQLRSRWRDLFRQAAPAIAPDLLRRSIAWRLQERQHGRLAPSVKKKIVQLQKRLEKSGGADLTNDIALKPGTRLVREWNGKSYHVLVCEEGFEFDNRHYRSLSHIAEEITGAHWSGPRFFGLRKRGGFKPKVPADA</sequence>
<protein>
    <submittedName>
        <fullName evidence="1">DUF2924 domain-containing protein</fullName>
    </submittedName>
</protein>
<dbReference type="Pfam" id="PF11149">
    <property type="entry name" value="DUF2924"/>
    <property type="match status" value="1"/>
</dbReference>
<dbReference type="EMBL" id="CP071794">
    <property type="protein sequence ID" value="QTD57201.1"/>
    <property type="molecule type" value="Genomic_DNA"/>
</dbReference>
<organism evidence="1 2">
    <name type="scientific">Parasphingorhabdus cellanae</name>
    <dbReference type="NCBI Taxonomy" id="2806553"/>
    <lineage>
        <taxon>Bacteria</taxon>
        <taxon>Pseudomonadati</taxon>
        <taxon>Pseudomonadota</taxon>
        <taxon>Alphaproteobacteria</taxon>
        <taxon>Sphingomonadales</taxon>
        <taxon>Sphingomonadaceae</taxon>
        <taxon>Parasphingorhabdus</taxon>
    </lineage>
</organism>
<name>A0ABX7T6G4_9SPHN</name>
<proteinExistence type="predicted"/>